<keyword evidence="1" id="KW-0812">Transmembrane</keyword>
<dbReference type="GO" id="GO:0016874">
    <property type="term" value="F:ligase activity"/>
    <property type="evidence" value="ECO:0007669"/>
    <property type="project" value="UniProtKB-KW"/>
</dbReference>
<organism evidence="2 3">
    <name type="scientific">Sphingomonas spermidinifaciens</name>
    <dbReference type="NCBI Taxonomy" id="1141889"/>
    <lineage>
        <taxon>Bacteria</taxon>
        <taxon>Pseudomonadati</taxon>
        <taxon>Pseudomonadota</taxon>
        <taxon>Alphaproteobacteria</taxon>
        <taxon>Sphingomonadales</taxon>
        <taxon>Sphingomonadaceae</taxon>
        <taxon>Sphingomonas</taxon>
    </lineage>
</organism>
<accession>A0A2A4B6T1</accession>
<dbReference type="Proteomes" id="UP000218366">
    <property type="component" value="Unassembled WGS sequence"/>
</dbReference>
<reference evidence="2 3" key="1">
    <citation type="submission" date="2017-09" db="EMBL/GenBank/DDBJ databases">
        <title>Sphingomonas spermidinifaciens 9NM-10, whole genome shotgun sequence.</title>
        <authorList>
            <person name="Feng G."/>
            <person name="Zhu H."/>
        </authorList>
    </citation>
    <scope>NUCLEOTIDE SEQUENCE [LARGE SCALE GENOMIC DNA]</scope>
    <source>
        <strain evidence="2 3">9NM-10</strain>
    </source>
</reference>
<comment type="caution">
    <text evidence="2">The sequence shown here is derived from an EMBL/GenBank/DDBJ whole genome shotgun (WGS) entry which is preliminary data.</text>
</comment>
<keyword evidence="1" id="KW-1133">Transmembrane helix</keyword>
<feature type="transmembrane region" description="Helical" evidence="1">
    <location>
        <begin position="31"/>
        <end position="51"/>
    </location>
</feature>
<dbReference type="NCBIfam" id="TIGR03055">
    <property type="entry name" value="photo_alph_chp2"/>
    <property type="match status" value="1"/>
</dbReference>
<feature type="transmembrane region" description="Helical" evidence="1">
    <location>
        <begin position="212"/>
        <end position="235"/>
    </location>
</feature>
<dbReference type="OrthoDB" id="152369at2"/>
<dbReference type="InterPro" id="IPR017496">
    <property type="entry name" value="Photo_alph_chp2"/>
</dbReference>
<feature type="transmembrane region" description="Helical" evidence="1">
    <location>
        <begin position="57"/>
        <end position="74"/>
    </location>
</feature>
<feature type="transmembrane region" description="Helical" evidence="1">
    <location>
        <begin position="134"/>
        <end position="157"/>
    </location>
</feature>
<dbReference type="Pfam" id="PF12291">
    <property type="entry name" value="DUF3623"/>
    <property type="match status" value="1"/>
</dbReference>
<feature type="transmembrane region" description="Helical" evidence="1">
    <location>
        <begin position="178"/>
        <end position="200"/>
    </location>
</feature>
<gene>
    <name evidence="2" type="ORF">COC42_04545</name>
</gene>
<dbReference type="EMBL" id="NWMW01000001">
    <property type="protein sequence ID" value="PCD03635.1"/>
    <property type="molecule type" value="Genomic_DNA"/>
</dbReference>
<sequence length="265" mass="27804">MTLPPLLFALAMWFAGTAAVVWLCSRPRAGFARSLALAGSVALGATTVVAITAGDAGAGGAYAAFAGTIIIWGWHEMSFLMGHVAGPNRADCPPGAIGWARFRAATATVVYHELAIAATLIALIALTWGQPNQIAPLTFALLFAMRLSAKFNLYLGVPNLSDEVFPAHLAYLKSYFRTAPMNGLFPLSILGGTAAAVLAWRAAEAASPESGMAVGMSLLAGLAVLGVTEHLFLVLPLRDGRLFAWALHGNKAVRTAGIEFDGRRR</sequence>
<dbReference type="RefSeq" id="WP_096342038.1">
    <property type="nucleotide sequence ID" value="NZ_NWMW01000001.1"/>
</dbReference>
<feature type="transmembrane region" description="Helical" evidence="1">
    <location>
        <begin position="109"/>
        <end position="128"/>
    </location>
</feature>
<keyword evidence="2" id="KW-0436">Ligase</keyword>
<evidence type="ECO:0000256" key="1">
    <source>
        <dbReference type="SAM" id="Phobius"/>
    </source>
</evidence>
<evidence type="ECO:0000313" key="2">
    <source>
        <dbReference type="EMBL" id="PCD03635.1"/>
    </source>
</evidence>
<protein>
    <submittedName>
        <fullName evidence="2">Phosphopantothenate--cysteine ligase</fullName>
    </submittedName>
</protein>
<keyword evidence="3" id="KW-1185">Reference proteome</keyword>
<evidence type="ECO:0000313" key="3">
    <source>
        <dbReference type="Proteomes" id="UP000218366"/>
    </source>
</evidence>
<proteinExistence type="predicted"/>
<keyword evidence="1" id="KW-0472">Membrane</keyword>
<feature type="transmembrane region" description="Helical" evidence="1">
    <location>
        <begin position="6"/>
        <end position="24"/>
    </location>
</feature>
<dbReference type="AlphaFoldDB" id="A0A2A4B6T1"/>
<name>A0A2A4B6T1_9SPHN</name>